<dbReference type="EMBL" id="MSJL01000081">
    <property type="protein sequence ID" value="OLF47585.1"/>
    <property type="molecule type" value="Genomic_DNA"/>
</dbReference>
<gene>
    <name evidence="1" type="ORF">BU200_10100</name>
</gene>
<organism evidence="1 2">
    <name type="scientific">Streptococcus acidominimus</name>
    <dbReference type="NCBI Taxonomy" id="1326"/>
    <lineage>
        <taxon>Bacteria</taxon>
        <taxon>Bacillati</taxon>
        <taxon>Bacillota</taxon>
        <taxon>Bacilli</taxon>
        <taxon>Lactobacillales</taxon>
        <taxon>Streptococcaceae</taxon>
        <taxon>Streptococcus</taxon>
    </lineage>
</organism>
<evidence type="ECO:0000313" key="2">
    <source>
        <dbReference type="Proteomes" id="UP000186437"/>
    </source>
</evidence>
<keyword evidence="2" id="KW-1185">Reference proteome</keyword>
<protein>
    <submittedName>
        <fullName evidence="1">Uncharacterized protein</fullName>
    </submittedName>
</protein>
<reference evidence="2" key="1">
    <citation type="submission" date="2016-12" db="EMBL/GenBank/DDBJ databases">
        <authorList>
            <person name="Gulvik C.A."/>
        </authorList>
    </citation>
    <scope>NUCLEOTIDE SEQUENCE [LARGE SCALE GENOMIC DNA]</scope>
    <source>
        <strain evidence="2">ATCC 51725</strain>
    </source>
</reference>
<sequence>MMRKMWYNAKVALTILRKWEVRFSMRMFFMLVLLPLVIEILANVISEWLIRQADKRDKKKQ</sequence>
<name>A0A1Q8E726_STRAI</name>
<proteinExistence type="predicted"/>
<accession>A0A1Q8E726</accession>
<dbReference type="AlphaFoldDB" id="A0A1Q8E726"/>
<comment type="caution">
    <text evidence="1">The sequence shown here is derived from an EMBL/GenBank/DDBJ whole genome shotgun (WGS) entry which is preliminary data.</text>
</comment>
<dbReference type="Proteomes" id="UP000186437">
    <property type="component" value="Unassembled WGS sequence"/>
</dbReference>
<evidence type="ECO:0000313" key="1">
    <source>
        <dbReference type="EMBL" id="OLF47585.1"/>
    </source>
</evidence>